<comment type="caution">
    <text evidence="5">The sequence shown here is derived from an EMBL/GenBank/DDBJ whole genome shotgun (WGS) entry which is preliminary data.</text>
</comment>
<keyword evidence="3" id="KW-0804">Transcription</keyword>
<dbReference type="SUPFAM" id="SSF51206">
    <property type="entry name" value="cAMP-binding domain-like"/>
    <property type="match status" value="1"/>
</dbReference>
<dbReference type="InterPro" id="IPR012318">
    <property type="entry name" value="HTH_CRP"/>
</dbReference>
<evidence type="ECO:0000256" key="1">
    <source>
        <dbReference type="ARBA" id="ARBA00023015"/>
    </source>
</evidence>
<evidence type="ECO:0000259" key="4">
    <source>
        <dbReference type="PROSITE" id="PS50042"/>
    </source>
</evidence>
<evidence type="ECO:0000313" key="6">
    <source>
        <dbReference type="Proteomes" id="UP000600449"/>
    </source>
</evidence>
<evidence type="ECO:0000313" key="5">
    <source>
        <dbReference type="EMBL" id="GGK39647.1"/>
    </source>
</evidence>
<dbReference type="PROSITE" id="PS50042">
    <property type="entry name" value="CNMP_BINDING_3"/>
    <property type="match status" value="1"/>
</dbReference>
<dbReference type="RefSeq" id="WP_188913894.1">
    <property type="nucleotide sequence ID" value="NZ_BMMF01000008.1"/>
</dbReference>
<dbReference type="GO" id="GO:0003700">
    <property type="term" value="F:DNA-binding transcription factor activity"/>
    <property type="evidence" value="ECO:0007669"/>
    <property type="project" value="TreeGrafter"/>
</dbReference>
<dbReference type="Pfam" id="PF13545">
    <property type="entry name" value="HTH_Crp_2"/>
    <property type="match status" value="1"/>
</dbReference>
<proteinExistence type="predicted"/>
<gene>
    <name evidence="5" type="ORF">GCM10011322_28470</name>
</gene>
<keyword evidence="2" id="KW-0238">DNA-binding</keyword>
<dbReference type="SUPFAM" id="SSF46785">
    <property type="entry name" value="Winged helix' DNA-binding domain"/>
    <property type="match status" value="1"/>
</dbReference>
<dbReference type="InterPro" id="IPR018490">
    <property type="entry name" value="cNMP-bd_dom_sf"/>
</dbReference>
<dbReference type="Proteomes" id="UP000600449">
    <property type="component" value="Unassembled WGS sequence"/>
</dbReference>
<dbReference type="PANTHER" id="PTHR24567:SF74">
    <property type="entry name" value="HTH-TYPE TRANSCRIPTIONAL REGULATOR ARCR"/>
    <property type="match status" value="1"/>
</dbReference>
<dbReference type="InterPro" id="IPR050397">
    <property type="entry name" value="Env_Response_Regulators"/>
</dbReference>
<reference evidence="5 6" key="1">
    <citation type="journal article" date="2014" name="Int. J. Syst. Evol. Microbiol.">
        <title>Complete genome sequence of Corynebacterium casei LMG S-19264T (=DSM 44701T), isolated from a smear-ripened cheese.</title>
        <authorList>
            <consortium name="US DOE Joint Genome Institute (JGI-PGF)"/>
            <person name="Walter F."/>
            <person name="Albersmeier A."/>
            <person name="Kalinowski J."/>
            <person name="Ruckert C."/>
        </authorList>
    </citation>
    <scope>NUCLEOTIDE SEQUENCE [LARGE SCALE GENOMIC DNA]</scope>
    <source>
        <strain evidence="5 6">CGMCC 1.9161</strain>
    </source>
</reference>
<accession>A0A917V5C2</accession>
<evidence type="ECO:0000256" key="2">
    <source>
        <dbReference type="ARBA" id="ARBA00023125"/>
    </source>
</evidence>
<feature type="domain" description="Cyclic nucleotide-binding" evidence="4">
    <location>
        <begin position="22"/>
        <end position="109"/>
    </location>
</feature>
<dbReference type="Gene3D" id="2.60.120.10">
    <property type="entry name" value="Jelly Rolls"/>
    <property type="match status" value="1"/>
</dbReference>
<dbReference type="GO" id="GO:0005829">
    <property type="term" value="C:cytosol"/>
    <property type="evidence" value="ECO:0007669"/>
    <property type="project" value="TreeGrafter"/>
</dbReference>
<dbReference type="InterPro" id="IPR000595">
    <property type="entry name" value="cNMP-bd_dom"/>
</dbReference>
<dbReference type="InterPro" id="IPR014710">
    <property type="entry name" value="RmlC-like_jellyroll"/>
</dbReference>
<keyword evidence="6" id="KW-1185">Reference proteome</keyword>
<dbReference type="SMART" id="SM00100">
    <property type="entry name" value="cNMP"/>
    <property type="match status" value="1"/>
</dbReference>
<dbReference type="EMBL" id="BMMF01000008">
    <property type="protein sequence ID" value="GGK39647.1"/>
    <property type="molecule type" value="Genomic_DNA"/>
</dbReference>
<sequence length="256" mass="27289">MGEHADPIEGGTTEPTGIGSRILASLPPAARAMILRDAQRYPLDAGEVVYEAGDRLTHSVFIESGVVSEVTVLADGRLVESSTIGNESKIGASSLLMSQVAARTYLVRVAGTALFVPIQTVDAAVRTDFEARNVYMKLGQAMLNASLQSTACVAVHSAEQRAARWLLQAHDRVGDDFALKQSTLAEALCVRRATVSEICSGFAADGAIAYRRGAMHVQDRYRLRRFSCECYDVITKGFDAAVGDAPTPAVTSDPPA</sequence>
<dbReference type="GO" id="GO:0003677">
    <property type="term" value="F:DNA binding"/>
    <property type="evidence" value="ECO:0007669"/>
    <property type="project" value="UniProtKB-KW"/>
</dbReference>
<dbReference type="CDD" id="cd00038">
    <property type="entry name" value="CAP_ED"/>
    <property type="match status" value="1"/>
</dbReference>
<dbReference type="PANTHER" id="PTHR24567">
    <property type="entry name" value="CRP FAMILY TRANSCRIPTIONAL REGULATORY PROTEIN"/>
    <property type="match status" value="1"/>
</dbReference>
<protein>
    <submittedName>
        <fullName evidence="5">Cyclic nucleotide-binding protein</fullName>
    </submittedName>
</protein>
<organism evidence="5 6">
    <name type="scientific">Salinarimonas ramus</name>
    <dbReference type="NCBI Taxonomy" id="690164"/>
    <lineage>
        <taxon>Bacteria</taxon>
        <taxon>Pseudomonadati</taxon>
        <taxon>Pseudomonadota</taxon>
        <taxon>Alphaproteobacteria</taxon>
        <taxon>Hyphomicrobiales</taxon>
        <taxon>Salinarimonadaceae</taxon>
        <taxon>Salinarimonas</taxon>
    </lineage>
</organism>
<dbReference type="InterPro" id="IPR036390">
    <property type="entry name" value="WH_DNA-bd_sf"/>
</dbReference>
<keyword evidence="1" id="KW-0805">Transcription regulation</keyword>
<evidence type="ECO:0000256" key="3">
    <source>
        <dbReference type="ARBA" id="ARBA00023163"/>
    </source>
</evidence>
<dbReference type="AlphaFoldDB" id="A0A917V5C2"/>
<dbReference type="Gene3D" id="1.10.10.10">
    <property type="entry name" value="Winged helix-like DNA-binding domain superfamily/Winged helix DNA-binding domain"/>
    <property type="match status" value="1"/>
</dbReference>
<name>A0A917V5C2_9HYPH</name>
<dbReference type="InterPro" id="IPR036388">
    <property type="entry name" value="WH-like_DNA-bd_sf"/>
</dbReference>